<dbReference type="GO" id="GO:0016020">
    <property type="term" value="C:membrane"/>
    <property type="evidence" value="ECO:0007669"/>
    <property type="project" value="UniProtKB-SubCell"/>
</dbReference>
<evidence type="ECO:0000256" key="6">
    <source>
        <dbReference type="SAM" id="MobiDB-lite"/>
    </source>
</evidence>
<feature type="transmembrane region" description="Helical" evidence="7">
    <location>
        <begin position="129"/>
        <end position="151"/>
    </location>
</feature>
<evidence type="ECO:0000259" key="8">
    <source>
        <dbReference type="Pfam" id="PF20684"/>
    </source>
</evidence>
<feature type="transmembrane region" description="Helical" evidence="7">
    <location>
        <begin position="15"/>
        <end position="37"/>
    </location>
</feature>
<evidence type="ECO:0000256" key="3">
    <source>
        <dbReference type="ARBA" id="ARBA00022989"/>
    </source>
</evidence>
<dbReference type="AlphaFoldDB" id="A0A8H6JFA6"/>
<comment type="caution">
    <text evidence="9">The sequence shown here is derived from an EMBL/GenBank/DDBJ whole genome shotgun (WGS) entry which is preliminary data.</text>
</comment>
<reference evidence="9 10" key="1">
    <citation type="journal article" date="2020" name="Phytopathology">
        <title>Genome Sequence Resources of Colletotrichum truncatum, C. plurivorum, C. musicola, and C. sojae: Four Species Pathogenic to Soybean (Glycine max).</title>
        <authorList>
            <person name="Rogerio F."/>
            <person name="Boufleur T.R."/>
            <person name="Ciampi-Guillardi M."/>
            <person name="Sukno S.A."/>
            <person name="Thon M.R."/>
            <person name="Massola Junior N.S."/>
            <person name="Baroncelli R."/>
        </authorList>
    </citation>
    <scope>NUCLEOTIDE SEQUENCE [LARGE SCALE GENOMIC DNA]</scope>
    <source>
        <strain evidence="9 10">LFN0009</strain>
    </source>
</reference>
<proteinExistence type="inferred from homology"/>
<feature type="transmembrane region" description="Helical" evidence="7">
    <location>
        <begin position="97"/>
        <end position="117"/>
    </location>
</feature>
<dbReference type="InterPro" id="IPR049326">
    <property type="entry name" value="Rhodopsin_dom_fungi"/>
</dbReference>
<evidence type="ECO:0000256" key="2">
    <source>
        <dbReference type="ARBA" id="ARBA00022692"/>
    </source>
</evidence>
<keyword evidence="2 7" id="KW-0812">Transmembrane</keyword>
<organism evidence="9 10">
    <name type="scientific">Colletotrichum sojae</name>
    <dbReference type="NCBI Taxonomy" id="2175907"/>
    <lineage>
        <taxon>Eukaryota</taxon>
        <taxon>Fungi</taxon>
        <taxon>Dikarya</taxon>
        <taxon>Ascomycota</taxon>
        <taxon>Pezizomycotina</taxon>
        <taxon>Sordariomycetes</taxon>
        <taxon>Hypocreomycetidae</taxon>
        <taxon>Glomerellales</taxon>
        <taxon>Glomerellaceae</taxon>
        <taxon>Colletotrichum</taxon>
        <taxon>Colletotrichum orchidearum species complex</taxon>
    </lineage>
</organism>
<dbReference type="EMBL" id="WIGN01000067">
    <property type="protein sequence ID" value="KAF6812050.1"/>
    <property type="molecule type" value="Genomic_DNA"/>
</dbReference>
<evidence type="ECO:0000313" key="9">
    <source>
        <dbReference type="EMBL" id="KAF6812050.1"/>
    </source>
</evidence>
<comment type="subcellular location">
    <subcellularLocation>
        <location evidence="1">Membrane</location>
        <topology evidence="1">Multi-pass membrane protein</topology>
    </subcellularLocation>
</comment>
<feature type="transmembrane region" description="Helical" evidence="7">
    <location>
        <begin position="49"/>
        <end position="69"/>
    </location>
</feature>
<feature type="domain" description="Rhodopsin" evidence="8">
    <location>
        <begin position="33"/>
        <end position="268"/>
    </location>
</feature>
<sequence length="370" mass="41555">MYPYTKMAVLPEIEAYLIANSVIVFLTVVVVALRVVSRLLAGSKLGRDDFFTLLAMPQGVAMLVLQGLWTSAGLGYQLSEIGDNWAFVDSLFLPFETIFGVVSLTTKLSVLFFYLRVFTSRPMRIATRATFVIVVLWGIGNVLQTVLVCHIKDGKWHATNPDICREHEASILSTGLFNCITNTVIMLVPLYTIWTLRKVSISTRWGLSAVFLLNFIAIIASVVRLVIMLDVHSLAQVMRNMALTTFLTVLETHLTILCNSLPMLLPLWAFWKHRRFETDEYVSRLGGNSQSCKHEHLVEDLTNGIPLETMYGKKMSHFTTTVGRGDARRGSANDQDEDDVSDTESTLRLPRNAQAITIETKWSITEETTK</sequence>
<dbReference type="Pfam" id="PF20684">
    <property type="entry name" value="Fung_rhodopsin"/>
    <property type="match status" value="1"/>
</dbReference>
<dbReference type="PANTHER" id="PTHR33048:SF161">
    <property type="entry name" value="INTEGRAL MEMBRANE PROTEIN"/>
    <property type="match status" value="1"/>
</dbReference>
<evidence type="ECO:0000313" key="10">
    <source>
        <dbReference type="Proteomes" id="UP000652219"/>
    </source>
</evidence>
<feature type="region of interest" description="Disordered" evidence="6">
    <location>
        <begin position="321"/>
        <end position="347"/>
    </location>
</feature>
<protein>
    <submittedName>
        <fullName evidence="9">Integral membrane protein</fullName>
    </submittedName>
</protein>
<keyword evidence="10" id="KW-1185">Reference proteome</keyword>
<dbReference type="InterPro" id="IPR052337">
    <property type="entry name" value="SAT4-like"/>
</dbReference>
<evidence type="ECO:0000256" key="4">
    <source>
        <dbReference type="ARBA" id="ARBA00023136"/>
    </source>
</evidence>
<comment type="similarity">
    <text evidence="5">Belongs to the SAT4 family.</text>
</comment>
<evidence type="ECO:0000256" key="7">
    <source>
        <dbReference type="SAM" id="Phobius"/>
    </source>
</evidence>
<dbReference type="PANTHER" id="PTHR33048">
    <property type="entry name" value="PTH11-LIKE INTEGRAL MEMBRANE PROTEIN (AFU_ORTHOLOGUE AFUA_5G11245)"/>
    <property type="match status" value="1"/>
</dbReference>
<keyword evidence="3 7" id="KW-1133">Transmembrane helix</keyword>
<feature type="transmembrane region" description="Helical" evidence="7">
    <location>
        <begin position="171"/>
        <end position="193"/>
    </location>
</feature>
<feature type="transmembrane region" description="Helical" evidence="7">
    <location>
        <begin position="205"/>
        <end position="227"/>
    </location>
</feature>
<keyword evidence="4 7" id="KW-0472">Membrane</keyword>
<dbReference type="Proteomes" id="UP000652219">
    <property type="component" value="Unassembled WGS sequence"/>
</dbReference>
<accession>A0A8H6JFA6</accession>
<evidence type="ECO:0000256" key="5">
    <source>
        <dbReference type="ARBA" id="ARBA00038359"/>
    </source>
</evidence>
<evidence type="ECO:0000256" key="1">
    <source>
        <dbReference type="ARBA" id="ARBA00004141"/>
    </source>
</evidence>
<gene>
    <name evidence="9" type="ORF">CSOJ01_05331</name>
</gene>
<name>A0A8H6JFA6_9PEZI</name>
<feature type="transmembrane region" description="Helical" evidence="7">
    <location>
        <begin position="247"/>
        <end position="271"/>
    </location>
</feature>